<evidence type="ECO:0000313" key="11">
    <source>
        <dbReference type="Proteomes" id="UP000790096"/>
    </source>
</evidence>
<dbReference type="InterPro" id="IPR011701">
    <property type="entry name" value="MFS"/>
</dbReference>
<dbReference type="PANTHER" id="PTHR23502">
    <property type="entry name" value="MAJOR FACILITATOR SUPERFAMILY"/>
    <property type="match status" value="1"/>
</dbReference>
<dbReference type="InterPro" id="IPR036259">
    <property type="entry name" value="MFS_trans_sf"/>
</dbReference>
<evidence type="ECO:0000256" key="6">
    <source>
        <dbReference type="ARBA" id="ARBA00022989"/>
    </source>
</evidence>
<feature type="transmembrane region" description="Helical" evidence="8">
    <location>
        <begin position="72"/>
        <end position="92"/>
    </location>
</feature>
<evidence type="ECO:0000256" key="3">
    <source>
        <dbReference type="ARBA" id="ARBA00022448"/>
    </source>
</evidence>
<feature type="domain" description="Major facilitator superfamily (MFS) profile" evidence="9">
    <location>
        <begin position="7"/>
        <end position="390"/>
    </location>
</feature>
<evidence type="ECO:0000256" key="8">
    <source>
        <dbReference type="RuleBase" id="RU365088"/>
    </source>
</evidence>
<dbReference type="PANTHER" id="PTHR23502:SF70">
    <property type="entry name" value="BCR_CFLA FAMILY EFFLUX TRANSPORTER"/>
    <property type="match status" value="1"/>
</dbReference>
<protein>
    <recommendedName>
        <fullName evidence="8">Bcr/CflA family efflux transporter</fullName>
    </recommendedName>
</protein>
<dbReference type="RefSeq" id="WP_214235275.1">
    <property type="nucleotide sequence ID" value="NZ_JABBFR010000001.1"/>
</dbReference>
<feature type="transmembrane region" description="Helical" evidence="8">
    <location>
        <begin position="343"/>
        <end position="363"/>
    </location>
</feature>
<evidence type="ECO:0000256" key="5">
    <source>
        <dbReference type="ARBA" id="ARBA00022692"/>
    </source>
</evidence>
<feature type="transmembrane region" description="Helical" evidence="8">
    <location>
        <begin position="163"/>
        <end position="181"/>
    </location>
</feature>
<dbReference type="CDD" id="cd17320">
    <property type="entry name" value="MFS_MdfA_MDR_like"/>
    <property type="match status" value="1"/>
</dbReference>
<comment type="caution">
    <text evidence="10">The sequence shown here is derived from an EMBL/GenBank/DDBJ whole genome shotgun (WGS) entry which is preliminary data.</text>
</comment>
<gene>
    <name evidence="10" type="ORF">HH682_00710</name>
</gene>
<comment type="similarity">
    <text evidence="2 8">Belongs to the major facilitator superfamily. Bcr/CmlA family.</text>
</comment>
<feature type="transmembrane region" description="Helical" evidence="8">
    <location>
        <begin position="274"/>
        <end position="296"/>
    </location>
</feature>
<dbReference type="Gene3D" id="1.20.1720.10">
    <property type="entry name" value="Multidrug resistance protein D"/>
    <property type="match status" value="1"/>
</dbReference>
<reference evidence="10 11" key="1">
    <citation type="submission" date="2020-04" db="EMBL/GenBank/DDBJ databases">
        <title>Genome sequencing of Rosenbergiella species.</title>
        <authorList>
            <person name="Alvarez-Perez S."/>
            <person name="Lievens B."/>
        </authorList>
    </citation>
    <scope>NUCLEOTIDE SEQUENCE [LARGE SCALE GENOMIC DNA]</scope>
    <source>
        <strain evidence="10 11">S61</strain>
    </source>
</reference>
<feature type="transmembrane region" description="Helical" evidence="8">
    <location>
        <begin position="98"/>
        <end position="119"/>
    </location>
</feature>
<feature type="transmembrane region" description="Helical" evidence="8">
    <location>
        <begin position="241"/>
        <end position="262"/>
    </location>
</feature>
<evidence type="ECO:0000313" key="10">
    <source>
        <dbReference type="EMBL" id="MBT0722986.1"/>
    </source>
</evidence>
<feature type="transmembrane region" description="Helical" evidence="8">
    <location>
        <begin position="308"/>
        <end position="331"/>
    </location>
</feature>
<proteinExistence type="inferred from homology"/>
<keyword evidence="7 8" id="KW-0472">Membrane</keyword>
<evidence type="ECO:0000256" key="7">
    <source>
        <dbReference type="ARBA" id="ARBA00023136"/>
    </source>
</evidence>
<keyword evidence="8" id="KW-0997">Cell inner membrane</keyword>
<dbReference type="InterPro" id="IPR020846">
    <property type="entry name" value="MFS_dom"/>
</dbReference>
<dbReference type="InterPro" id="IPR005829">
    <property type="entry name" value="Sugar_transporter_CS"/>
</dbReference>
<evidence type="ECO:0000256" key="1">
    <source>
        <dbReference type="ARBA" id="ARBA00004651"/>
    </source>
</evidence>
<keyword evidence="3 8" id="KW-0813">Transport</keyword>
<feature type="transmembrane region" description="Helical" evidence="8">
    <location>
        <begin position="208"/>
        <end position="229"/>
    </location>
</feature>
<evidence type="ECO:0000256" key="4">
    <source>
        <dbReference type="ARBA" id="ARBA00022475"/>
    </source>
</evidence>
<dbReference type="EMBL" id="JABBFR010000001">
    <property type="protein sequence ID" value="MBT0722986.1"/>
    <property type="molecule type" value="Genomic_DNA"/>
</dbReference>
<feature type="transmembrane region" description="Helical" evidence="8">
    <location>
        <begin position="369"/>
        <end position="390"/>
    </location>
</feature>
<keyword evidence="5 8" id="KW-0812">Transmembrane</keyword>
<comment type="subcellular location">
    <subcellularLocation>
        <location evidence="8">Cell inner membrane</location>
        <topology evidence="8">Multi-pass membrane protein</topology>
    </subcellularLocation>
    <subcellularLocation>
        <location evidence="1">Cell membrane</location>
        <topology evidence="1">Multi-pass membrane protein</topology>
    </subcellularLocation>
</comment>
<feature type="transmembrane region" description="Helical" evidence="8">
    <location>
        <begin position="45"/>
        <end position="65"/>
    </location>
</feature>
<keyword evidence="4" id="KW-1003">Cell membrane</keyword>
<name>A0ABS5SSM9_9GAMM</name>
<feature type="transmembrane region" description="Helical" evidence="8">
    <location>
        <begin position="131"/>
        <end position="157"/>
    </location>
</feature>
<dbReference type="Proteomes" id="UP000790096">
    <property type="component" value="Unassembled WGS sequence"/>
</dbReference>
<sequence>MISPRYFIALLLSLVLLSPLGIDLFLPTLPYIASGLQTPVSNIQLTIPLFLLVMGVGQLISGPLVDNYGRKPIALLGLILYLLGSALAALAINWPIFLVARIIQGMAVCCTAVVAFSGVRDRLEGDDAARAYSFLNGSLNIVPALAPLLGGMLAHYWGWRAPFGFLFLYAFGLMIVVYKWLPETRPVTTQRSATFPARTYASIAKQPAFLAFTFSIASALGMVLTYVSLAPTVLMEHDALSPFHFSLIFGVNGLWIMAVSATANRIIPKCGRPFCLMIGALAMLTAGIILLSEPYLLAATILAHWLSYMIPVAISVAGLAFIMGPATSYALAPFQQNAGVASALLGFIQMAGGAGGSLVVLLLPLSPYFALGIMMLLGGVLATVAWLTSLKIKGTLTSVK</sequence>
<dbReference type="NCBIfam" id="TIGR00710">
    <property type="entry name" value="efflux_Bcr_CflA"/>
    <property type="match status" value="1"/>
</dbReference>
<comment type="caution">
    <text evidence="8">Lacks conserved residue(s) required for the propagation of feature annotation.</text>
</comment>
<accession>A0ABS5SSM9</accession>
<keyword evidence="11" id="KW-1185">Reference proteome</keyword>
<keyword evidence="6 8" id="KW-1133">Transmembrane helix</keyword>
<dbReference type="PROSITE" id="PS00216">
    <property type="entry name" value="SUGAR_TRANSPORT_1"/>
    <property type="match status" value="1"/>
</dbReference>
<dbReference type="SUPFAM" id="SSF103473">
    <property type="entry name" value="MFS general substrate transporter"/>
    <property type="match status" value="1"/>
</dbReference>
<organism evidence="10 11">
    <name type="scientific">Rosenbergiella gaditana</name>
    <dbReference type="NCBI Taxonomy" id="2726987"/>
    <lineage>
        <taxon>Bacteria</taxon>
        <taxon>Pseudomonadati</taxon>
        <taxon>Pseudomonadota</taxon>
        <taxon>Gammaproteobacteria</taxon>
        <taxon>Enterobacterales</taxon>
        <taxon>Erwiniaceae</taxon>
        <taxon>Rosenbergiella</taxon>
    </lineage>
</organism>
<dbReference type="Pfam" id="PF07690">
    <property type="entry name" value="MFS_1"/>
    <property type="match status" value="1"/>
</dbReference>
<evidence type="ECO:0000259" key="9">
    <source>
        <dbReference type="PROSITE" id="PS50850"/>
    </source>
</evidence>
<evidence type="ECO:0000256" key="2">
    <source>
        <dbReference type="ARBA" id="ARBA00006236"/>
    </source>
</evidence>
<dbReference type="PROSITE" id="PS50850">
    <property type="entry name" value="MFS"/>
    <property type="match status" value="1"/>
</dbReference>
<dbReference type="InterPro" id="IPR004812">
    <property type="entry name" value="Efflux_drug-R_Bcr/CmlA"/>
</dbReference>